<dbReference type="SUPFAM" id="SSF160631">
    <property type="entry name" value="SMI1/KNR4-like"/>
    <property type="match status" value="1"/>
</dbReference>
<dbReference type="InterPro" id="IPR018958">
    <property type="entry name" value="Knr4/Smi1-like_dom"/>
</dbReference>
<sequence length="160" mass="18064">MLCEGNTMHDMNLEKYRSKIQTAYKASPFTKGIFPEPEDAVKRFESRYAPIPAEYRWLLLNFGGCYLAEPWIFTLKELEEAYPTFQDAFVDYMSECEHGPVFPIGGLGDGSIVFLDLESGRVQGYNCDYSNLEEIANSFSSLLLSLVEQALEIGKLCGES</sequence>
<evidence type="ECO:0000313" key="3">
    <source>
        <dbReference type="Proteomes" id="UP000095765"/>
    </source>
</evidence>
<proteinExistence type="predicted"/>
<protein>
    <recommendedName>
        <fullName evidence="1">Knr4/Smi1-like domain-containing protein</fullName>
    </recommendedName>
</protein>
<evidence type="ECO:0000313" key="2">
    <source>
        <dbReference type="EMBL" id="CUP72185.1"/>
    </source>
</evidence>
<name>A0A174QN31_9FIRM</name>
<organism evidence="2 3">
    <name type="scientific">Anaerotruncus colihominis</name>
    <dbReference type="NCBI Taxonomy" id="169435"/>
    <lineage>
        <taxon>Bacteria</taxon>
        <taxon>Bacillati</taxon>
        <taxon>Bacillota</taxon>
        <taxon>Clostridia</taxon>
        <taxon>Eubacteriales</taxon>
        <taxon>Oscillospiraceae</taxon>
        <taxon>Anaerotruncus</taxon>
    </lineage>
</organism>
<dbReference type="EMBL" id="CZBE01000010">
    <property type="protein sequence ID" value="CUP72185.1"/>
    <property type="molecule type" value="Genomic_DNA"/>
</dbReference>
<reference evidence="2 3" key="1">
    <citation type="submission" date="2015-09" db="EMBL/GenBank/DDBJ databases">
        <authorList>
            <consortium name="Pathogen Informatics"/>
        </authorList>
    </citation>
    <scope>NUCLEOTIDE SEQUENCE [LARGE SCALE GENOMIC DNA]</scope>
    <source>
        <strain evidence="2 3">2789STDY5834939</strain>
    </source>
</reference>
<dbReference type="InterPro" id="IPR037883">
    <property type="entry name" value="Knr4/Smi1-like_sf"/>
</dbReference>
<dbReference type="Gene3D" id="3.40.1580.10">
    <property type="entry name" value="SMI1/KNR4-like"/>
    <property type="match status" value="1"/>
</dbReference>
<dbReference type="AlphaFoldDB" id="A0A174QN31"/>
<feature type="domain" description="Knr4/Smi1-like" evidence="1">
    <location>
        <begin position="38"/>
        <end position="143"/>
    </location>
</feature>
<accession>A0A174QN31</accession>
<dbReference type="Pfam" id="PF09346">
    <property type="entry name" value="SMI1_KNR4"/>
    <property type="match status" value="1"/>
</dbReference>
<evidence type="ECO:0000259" key="1">
    <source>
        <dbReference type="Pfam" id="PF09346"/>
    </source>
</evidence>
<gene>
    <name evidence="2" type="ORF">ERS852551_01728</name>
</gene>
<dbReference type="Proteomes" id="UP000095765">
    <property type="component" value="Unassembled WGS sequence"/>
</dbReference>
<dbReference type="OrthoDB" id="2678366at2"/>